<protein>
    <submittedName>
        <fullName evidence="1">Uncharacterized protein</fullName>
    </submittedName>
</protein>
<feature type="non-terminal residue" evidence="1">
    <location>
        <position position="1"/>
    </location>
</feature>
<proteinExistence type="predicted"/>
<accession>A0ABN8HVY6</accession>
<evidence type="ECO:0000313" key="2">
    <source>
        <dbReference type="Proteomes" id="UP000837857"/>
    </source>
</evidence>
<gene>
    <name evidence="1" type="ORF">IPOD504_LOCUS2210</name>
</gene>
<organism evidence="1 2">
    <name type="scientific">Iphiclides podalirius</name>
    <name type="common">scarce swallowtail</name>
    <dbReference type="NCBI Taxonomy" id="110791"/>
    <lineage>
        <taxon>Eukaryota</taxon>
        <taxon>Metazoa</taxon>
        <taxon>Ecdysozoa</taxon>
        <taxon>Arthropoda</taxon>
        <taxon>Hexapoda</taxon>
        <taxon>Insecta</taxon>
        <taxon>Pterygota</taxon>
        <taxon>Neoptera</taxon>
        <taxon>Endopterygota</taxon>
        <taxon>Lepidoptera</taxon>
        <taxon>Glossata</taxon>
        <taxon>Ditrysia</taxon>
        <taxon>Papilionoidea</taxon>
        <taxon>Papilionidae</taxon>
        <taxon>Papilioninae</taxon>
        <taxon>Iphiclides</taxon>
    </lineage>
</organism>
<dbReference type="EMBL" id="OW152823">
    <property type="protein sequence ID" value="CAH2040022.1"/>
    <property type="molecule type" value="Genomic_DNA"/>
</dbReference>
<dbReference type="Proteomes" id="UP000837857">
    <property type="component" value="Chromosome 11"/>
</dbReference>
<reference evidence="1" key="1">
    <citation type="submission" date="2022-03" db="EMBL/GenBank/DDBJ databases">
        <authorList>
            <person name="Martin H S."/>
        </authorList>
    </citation>
    <scope>NUCLEOTIDE SEQUENCE</scope>
</reference>
<name>A0ABN8HVY6_9NEOP</name>
<keyword evidence="2" id="KW-1185">Reference proteome</keyword>
<sequence length="96" mass="10528">MCLNEKKTSNQELDPLSISPKGRLSHTLASDLVMWSRPNISRRALCSALEKGDSSARDSLTITAYVTFCFASSEFGTGLRKPPSPETLPGRWLEIG</sequence>
<evidence type="ECO:0000313" key="1">
    <source>
        <dbReference type="EMBL" id="CAH2040022.1"/>
    </source>
</evidence>